<keyword evidence="2" id="KW-1185">Reference proteome</keyword>
<organism evidence="1">
    <name type="scientific">Oryza brachyantha</name>
    <name type="common">malo sina</name>
    <dbReference type="NCBI Taxonomy" id="4533"/>
    <lineage>
        <taxon>Eukaryota</taxon>
        <taxon>Viridiplantae</taxon>
        <taxon>Streptophyta</taxon>
        <taxon>Embryophyta</taxon>
        <taxon>Tracheophyta</taxon>
        <taxon>Spermatophyta</taxon>
        <taxon>Magnoliopsida</taxon>
        <taxon>Liliopsida</taxon>
        <taxon>Poales</taxon>
        <taxon>Poaceae</taxon>
        <taxon>BOP clade</taxon>
        <taxon>Oryzoideae</taxon>
        <taxon>Oryzeae</taxon>
        <taxon>Oryzinae</taxon>
        <taxon>Oryza</taxon>
    </lineage>
</organism>
<dbReference type="Gramene" id="OB10G26550.1">
    <property type="protein sequence ID" value="OB10G26550.1"/>
    <property type="gene ID" value="OB10G26550"/>
</dbReference>
<dbReference type="HOGENOM" id="CLU_2999665_0_0_1"/>
<reference evidence="1" key="1">
    <citation type="journal article" date="2013" name="Nat. Commun.">
        <title>Whole-genome sequencing of Oryza brachyantha reveals mechanisms underlying Oryza genome evolution.</title>
        <authorList>
            <person name="Chen J."/>
            <person name="Huang Q."/>
            <person name="Gao D."/>
            <person name="Wang J."/>
            <person name="Lang Y."/>
            <person name="Liu T."/>
            <person name="Li B."/>
            <person name="Bai Z."/>
            <person name="Luis Goicoechea J."/>
            <person name="Liang C."/>
            <person name="Chen C."/>
            <person name="Zhang W."/>
            <person name="Sun S."/>
            <person name="Liao Y."/>
            <person name="Zhang X."/>
            <person name="Yang L."/>
            <person name="Song C."/>
            <person name="Wang M."/>
            <person name="Shi J."/>
            <person name="Liu G."/>
            <person name="Liu J."/>
            <person name="Zhou H."/>
            <person name="Zhou W."/>
            <person name="Yu Q."/>
            <person name="An N."/>
            <person name="Chen Y."/>
            <person name="Cai Q."/>
            <person name="Wang B."/>
            <person name="Liu B."/>
            <person name="Min J."/>
            <person name="Huang Y."/>
            <person name="Wu H."/>
            <person name="Li Z."/>
            <person name="Zhang Y."/>
            <person name="Yin Y."/>
            <person name="Song W."/>
            <person name="Jiang J."/>
            <person name="Jackson S.A."/>
            <person name="Wing R.A."/>
            <person name="Wang J."/>
            <person name="Chen M."/>
        </authorList>
    </citation>
    <scope>NUCLEOTIDE SEQUENCE [LARGE SCALE GENOMIC DNA]</scope>
    <source>
        <strain evidence="1">cv. IRGC 101232</strain>
    </source>
</reference>
<protein>
    <submittedName>
        <fullName evidence="1">Uncharacterized protein</fullName>
    </submittedName>
</protein>
<evidence type="ECO:0000313" key="2">
    <source>
        <dbReference type="Proteomes" id="UP000006038"/>
    </source>
</evidence>
<accession>J3N557</accession>
<dbReference type="Proteomes" id="UP000006038">
    <property type="component" value="Chromosome 10"/>
</dbReference>
<name>J3N557_ORYBR</name>
<dbReference type="EnsemblPlants" id="OB10G26550.1">
    <property type="protein sequence ID" value="OB10G26550.1"/>
    <property type="gene ID" value="OB10G26550"/>
</dbReference>
<dbReference type="AlphaFoldDB" id="J3N557"/>
<evidence type="ECO:0000313" key="1">
    <source>
        <dbReference type="EnsemblPlants" id="OB10G26550.1"/>
    </source>
</evidence>
<sequence length="57" mass="6360">MQAGESCQLFRLASNSTASSISLLIVFSSPLPLANPSYLHLLKIYWLSSLKQMLKFD</sequence>
<reference evidence="1" key="2">
    <citation type="submission" date="2013-04" db="UniProtKB">
        <authorList>
            <consortium name="EnsemblPlants"/>
        </authorList>
    </citation>
    <scope>IDENTIFICATION</scope>
</reference>
<proteinExistence type="predicted"/>